<feature type="transmembrane region" description="Helical" evidence="7">
    <location>
        <begin position="362"/>
        <end position="388"/>
    </location>
</feature>
<feature type="domain" description="TRAP C4-dicarboxylate transport system permease DctM subunit" evidence="8">
    <location>
        <begin position="12"/>
        <end position="424"/>
    </location>
</feature>
<evidence type="ECO:0000256" key="1">
    <source>
        <dbReference type="ARBA" id="ARBA00004429"/>
    </source>
</evidence>
<dbReference type="PANTHER" id="PTHR33362:SF5">
    <property type="entry name" value="C4-DICARBOXYLATE TRAP TRANSPORTER LARGE PERMEASE PROTEIN DCTM"/>
    <property type="match status" value="1"/>
</dbReference>
<comment type="subcellular location">
    <subcellularLocation>
        <location evidence="1">Cell inner membrane</location>
        <topology evidence="1">Multi-pass membrane protein</topology>
    </subcellularLocation>
</comment>
<evidence type="ECO:0000313" key="9">
    <source>
        <dbReference type="EMBL" id="PSL48480.1"/>
    </source>
</evidence>
<dbReference type="RefSeq" id="WP_106588051.1">
    <property type="nucleotide sequence ID" value="NZ_PYAV01000004.1"/>
</dbReference>
<keyword evidence="5 7" id="KW-1133">Transmembrane helix</keyword>
<evidence type="ECO:0000313" key="10">
    <source>
        <dbReference type="Proteomes" id="UP000242310"/>
    </source>
</evidence>
<dbReference type="InterPro" id="IPR004681">
    <property type="entry name" value="TRAP_DctM"/>
</dbReference>
<dbReference type="Pfam" id="PF06808">
    <property type="entry name" value="DctM"/>
    <property type="match status" value="1"/>
</dbReference>
<name>A0A2P8HQI0_9BACI</name>
<dbReference type="InterPro" id="IPR010656">
    <property type="entry name" value="DctM"/>
</dbReference>
<feature type="transmembrane region" description="Helical" evidence="7">
    <location>
        <begin position="6"/>
        <end position="39"/>
    </location>
</feature>
<protein>
    <submittedName>
        <fullName evidence="9">Tripartite ATP-independent transporter DctM subunit</fullName>
    </submittedName>
</protein>
<dbReference type="OrthoDB" id="9785600at2"/>
<feature type="transmembrane region" description="Helical" evidence="7">
    <location>
        <begin position="320"/>
        <end position="350"/>
    </location>
</feature>
<proteinExistence type="predicted"/>
<dbReference type="AlphaFoldDB" id="A0A2P8HQI0"/>
<feature type="transmembrane region" description="Helical" evidence="7">
    <location>
        <begin position="278"/>
        <end position="300"/>
    </location>
</feature>
<feature type="transmembrane region" description="Helical" evidence="7">
    <location>
        <begin position="98"/>
        <end position="120"/>
    </location>
</feature>
<accession>A0A2P8HQI0</accession>
<evidence type="ECO:0000256" key="3">
    <source>
        <dbReference type="ARBA" id="ARBA00022519"/>
    </source>
</evidence>
<dbReference type="NCBIfam" id="TIGR00786">
    <property type="entry name" value="dctM"/>
    <property type="match status" value="1"/>
</dbReference>
<feature type="transmembrane region" description="Helical" evidence="7">
    <location>
        <begin position="60"/>
        <end position="78"/>
    </location>
</feature>
<organism evidence="9 10">
    <name type="scientific">Salsuginibacillus halophilus</name>
    <dbReference type="NCBI Taxonomy" id="517424"/>
    <lineage>
        <taxon>Bacteria</taxon>
        <taxon>Bacillati</taxon>
        <taxon>Bacillota</taxon>
        <taxon>Bacilli</taxon>
        <taxon>Bacillales</taxon>
        <taxon>Bacillaceae</taxon>
        <taxon>Salsuginibacillus</taxon>
    </lineage>
</organism>
<keyword evidence="3" id="KW-0997">Cell inner membrane</keyword>
<reference evidence="9 10" key="1">
    <citation type="submission" date="2018-03" db="EMBL/GenBank/DDBJ databases">
        <title>Genomic Encyclopedia of Type Strains, Phase III (KMG-III): the genomes of soil and plant-associated and newly described type strains.</title>
        <authorList>
            <person name="Whitman W."/>
        </authorList>
    </citation>
    <scope>NUCLEOTIDE SEQUENCE [LARGE SCALE GENOMIC DNA]</scope>
    <source>
        <strain evidence="9 10">CGMCC 1.07653</strain>
    </source>
</reference>
<feature type="transmembrane region" description="Helical" evidence="7">
    <location>
        <begin position="177"/>
        <end position="199"/>
    </location>
</feature>
<feature type="transmembrane region" description="Helical" evidence="7">
    <location>
        <begin position="141"/>
        <end position="165"/>
    </location>
</feature>
<dbReference type="GO" id="GO:0022857">
    <property type="term" value="F:transmembrane transporter activity"/>
    <property type="evidence" value="ECO:0007669"/>
    <property type="project" value="TreeGrafter"/>
</dbReference>
<gene>
    <name evidence="9" type="ORF">B0H94_10480</name>
</gene>
<evidence type="ECO:0000256" key="5">
    <source>
        <dbReference type="ARBA" id="ARBA00022989"/>
    </source>
</evidence>
<evidence type="ECO:0000256" key="7">
    <source>
        <dbReference type="SAM" id="Phobius"/>
    </source>
</evidence>
<evidence type="ECO:0000256" key="6">
    <source>
        <dbReference type="ARBA" id="ARBA00023136"/>
    </source>
</evidence>
<dbReference type="PIRSF" id="PIRSF006066">
    <property type="entry name" value="HI0050"/>
    <property type="match status" value="1"/>
</dbReference>
<feature type="transmembrane region" description="Helical" evidence="7">
    <location>
        <begin position="220"/>
        <end position="242"/>
    </location>
</feature>
<dbReference type="GO" id="GO:0005886">
    <property type="term" value="C:plasma membrane"/>
    <property type="evidence" value="ECO:0007669"/>
    <property type="project" value="UniProtKB-SubCell"/>
</dbReference>
<feature type="transmembrane region" description="Helical" evidence="7">
    <location>
        <begin position="408"/>
        <end position="428"/>
    </location>
</feature>
<keyword evidence="6 7" id="KW-0472">Membrane</keyword>
<keyword evidence="4 7" id="KW-0812">Transmembrane</keyword>
<feature type="transmembrane region" description="Helical" evidence="7">
    <location>
        <begin position="248"/>
        <end position="266"/>
    </location>
</feature>
<evidence type="ECO:0000256" key="4">
    <source>
        <dbReference type="ARBA" id="ARBA00022692"/>
    </source>
</evidence>
<dbReference type="Proteomes" id="UP000242310">
    <property type="component" value="Unassembled WGS sequence"/>
</dbReference>
<dbReference type="PANTHER" id="PTHR33362">
    <property type="entry name" value="SIALIC ACID TRAP TRANSPORTER PERMEASE PROTEIN SIAT-RELATED"/>
    <property type="match status" value="1"/>
</dbReference>
<keyword evidence="10" id="KW-1185">Reference proteome</keyword>
<keyword evidence="2" id="KW-1003">Cell membrane</keyword>
<evidence type="ECO:0000256" key="2">
    <source>
        <dbReference type="ARBA" id="ARBA00022475"/>
    </source>
</evidence>
<dbReference type="EMBL" id="PYAV01000004">
    <property type="protein sequence ID" value="PSL48480.1"/>
    <property type="molecule type" value="Genomic_DNA"/>
</dbReference>
<evidence type="ECO:0000259" key="8">
    <source>
        <dbReference type="Pfam" id="PF06808"/>
    </source>
</evidence>
<sequence>MSLEFIGALGIAVLLLLFLIKVPVSISLIIVGTVGYGLIRGFETGLVQLGNTPFATASSYALSVIPLFILMGMLLSFSNFGRDLFRAVDAWIGHFRGGMALTTIGTSAIFSSISGSVNATTASMARVTLPEMRHYNYSPTLSTACVAAGGTLGILIPPSVILILYGVLTMEPIDQLLVAGLIPGVVQMLLFMGVVYLWVKKDPEAGPPSQRSPWIEKFKSLSKVWPFLLLFIVSIGGIYLGVFTPTEAGAIGSFGALMLALVTRRLDFKTLKQALGETTRLSAMIFLILIGADIFSQFLAISTIPAQVTQFVEGLGWHPILIMGAILLVYFVLGLFLEGIAILVLTLPVIHPLVTGLGFDGVWFGVIMVMVMNMGLITPPLGISVYIISGVVKDIPIERIFKGVVPMLLAMVAAIVIFLIFPELVTILPELMRSG</sequence>
<comment type="caution">
    <text evidence="9">The sequence shown here is derived from an EMBL/GenBank/DDBJ whole genome shotgun (WGS) entry which is preliminary data.</text>
</comment>